<feature type="repeat" description="ANK" evidence="8">
    <location>
        <begin position="596"/>
        <end position="628"/>
    </location>
</feature>
<dbReference type="SMR" id="A0A1S3CUN3"/>
<protein>
    <recommendedName>
        <fullName evidence="1">asparaginase</fullName>
        <ecNumber evidence="1">3.5.1.1</ecNumber>
    </recommendedName>
</protein>
<dbReference type="PRINTS" id="PR00139">
    <property type="entry name" value="ASNGLNASE"/>
</dbReference>
<dbReference type="FunFam" id="3.40.50.1170:FF:000003">
    <property type="entry name" value="60 kDa lysophospholipase"/>
    <property type="match status" value="1"/>
</dbReference>
<dbReference type="SMART" id="SM00248">
    <property type="entry name" value="ANK"/>
    <property type="match status" value="4"/>
</dbReference>
<keyword evidence="2" id="KW-0677">Repeat</keyword>
<proteinExistence type="inferred from homology"/>
<dbReference type="GeneID" id="103505594"/>
<gene>
    <name evidence="13" type="primary">LOC103505594</name>
</gene>
<feature type="domain" description="Asparaginase/glutaminase C-terminal" evidence="11">
    <location>
        <begin position="305"/>
        <end position="421"/>
    </location>
</feature>
<accession>A0A1S3CUN3</accession>
<dbReference type="STRING" id="121845.A0A1S3CUN3"/>
<dbReference type="InterPro" id="IPR037152">
    <property type="entry name" value="L-asparaginase_N_sf"/>
</dbReference>
<dbReference type="PANTHER" id="PTHR11707">
    <property type="entry name" value="L-ASPARAGINASE"/>
    <property type="match status" value="1"/>
</dbReference>
<keyword evidence="3" id="KW-0378">Hydrolase</keyword>
<sequence>MDGWDDLGDPSSLEDKFDFSNGSDNSIEIVSIGNDNFDHRFKYLQQVDQDERPLHQDSDRRASLTLNSSEDRLESKVLVLYTGGTIGMEDNEQGALAPSSKPLTDKIRENPLLYDRHYDVCKTQDGNVLVLPRVKDTRRVLYKVVEYTPLLDSSNMCQVHWIKIANDIKEYYESYDGFVILHGTDTLSYTASALSFMLENLGKPVIVTGSQISIFQIRSDGVHNFIGALILAGNYDIPEVTVYFNHKLIRGNRTVKMSVKEFDAFDSPNFPNLAKVGLTIDVNMKSIFRSSTIKKFDVQSQLNLNVGILRIYPHISNHTVRSFMQSPMEGVILLTYGSGNFPSNRSDLIDELRLASDRNVIIVNCSQCSRGGTSDTYEAGKILSGIGVINGYDMTPEAALTKLSYVLSKSELTLQQKKDIMMTNIRGELSTDAIHNNELDLAAAVAKTLHLSGRQELNKLKKILYPALFQSAVREGDIDKIKEMQNYGADISMTDFDRRNILHTACSVGKLDIVKYCLENGVSVHIRDNYDISPLHEAVIADQHDIIRLLRHCGAHLTNEPMFLGDVLTNAAARGMIKRLQSYLLAGINLNQVDSIGLTPLHAAVLNNNIESVRYLLSQHVDLTIENKNGQSAIEVANQMQLNDIIELLKSSETKSKVH</sequence>
<dbReference type="RefSeq" id="XP_008468162.1">
    <property type="nucleotide sequence ID" value="XM_008469940.3"/>
</dbReference>
<dbReference type="PROSITE" id="PS50088">
    <property type="entry name" value="ANK_REPEAT"/>
    <property type="match status" value="2"/>
</dbReference>
<feature type="active site" evidence="9">
    <location>
        <position position="184"/>
    </location>
</feature>
<dbReference type="KEGG" id="dci:103505594"/>
<dbReference type="PIRSF" id="PIRSF500176">
    <property type="entry name" value="L_ASNase"/>
    <property type="match status" value="1"/>
</dbReference>
<evidence type="ECO:0000256" key="1">
    <source>
        <dbReference type="ARBA" id="ARBA00012920"/>
    </source>
</evidence>
<evidence type="ECO:0000256" key="8">
    <source>
        <dbReference type="PROSITE-ProRule" id="PRU00023"/>
    </source>
</evidence>
<feature type="repeat" description="ANK" evidence="8">
    <location>
        <begin position="497"/>
        <end position="529"/>
    </location>
</feature>
<dbReference type="SFLD" id="SFLDS00057">
    <property type="entry name" value="Glutaminase/Asparaginase"/>
    <property type="match status" value="1"/>
</dbReference>
<dbReference type="InterPro" id="IPR041725">
    <property type="entry name" value="L-asparaginase_I"/>
</dbReference>
<evidence type="ECO:0000256" key="9">
    <source>
        <dbReference type="PROSITE-ProRule" id="PRU10100"/>
    </source>
</evidence>
<dbReference type="InterPro" id="IPR027473">
    <property type="entry name" value="L-asparaginase_C"/>
</dbReference>
<dbReference type="Pfam" id="PF17763">
    <property type="entry name" value="Asparaginase_C"/>
    <property type="match status" value="1"/>
</dbReference>
<dbReference type="Proteomes" id="UP000079169">
    <property type="component" value="Unplaced"/>
</dbReference>
<feature type="binding site" evidence="7">
    <location>
        <position position="153"/>
    </location>
    <ligand>
        <name>substrate</name>
    </ligand>
</feature>
<dbReference type="PROSITE" id="PS51732">
    <property type="entry name" value="ASN_GLN_ASE_3"/>
    <property type="match status" value="1"/>
</dbReference>
<dbReference type="InterPro" id="IPR027474">
    <property type="entry name" value="L-asparaginase_N"/>
</dbReference>
<dbReference type="Pfam" id="PF00710">
    <property type="entry name" value="Asparaginase"/>
    <property type="match status" value="1"/>
</dbReference>
<evidence type="ECO:0000256" key="7">
    <source>
        <dbReference type="PIRSR" id="PIRSR001220-2"/>
    </source>
</evidence>
<dbReference type="PANTHER" id="PTHR11707:SF28">
    <property type="entry name" value="60 KDA LYSOPHOSPHOLIPASE"/>
    <property type="match status" value="1"/>
</dbReference>
<dbReference type="Pfam" id="PF12796">
    <property type="entry name" value="Ank_2"/>
    <property type="match status" value="2"/>
</dbReference>
<dbReference type="Gene3D" id="3.40.50.40">
    <property type="match status" value="1"/>
</dbReference>
<dbReference type="FunFam" id="3.40.50.40:FF:000001">
    <property type="entry name" value="L-asparaginase 1"/>
    <property type="match status" value="1"/>
</dbReference>
<dbReference type="SMART" id="SM00870">
    <property type="entry name" value="Asparaginase"/>
    <property type="match status" value="1"/>
</dbReference>
<evidence type="ECO:0000259" key="10">
    <source>
        <dbReference type="Pfam" id="PF00710"/>
    </source>
</evidence>
<dbReference type="GO" id="GO:0004067">
    <property type="term" value="F:asparaginase activity"/>
    <property type="evidence" value="ECO:0007669"/>
    <property type="project" value="UniProtKB-UniRule"/>
</dbReference>
<evidence type="ECO:0000259" key="11">
    <source>
        <dbReference type="Pfam" id="PF17763"/>
    </source>
</evidence>
<dbReference type="InterPro" id="IPR006034">
    <property type="entry name" value="Asparaginase/glutaminase-like"/>
</dbReference>
<dbReference type="EC" id="3.5.1.1" evidence="1"/>
<name>A0A1S3CUN3_DIACI</name>
<dbReference type="InterPro" id="IPR036770">
    <property type="entry name" value="Ankyrin_rpt-contain_sf"/>
</dbReference>
<dbReference type="SUPFAM" id="SSF48403">
    <property type="entry name" value="Ankyrin repeat"/>
    <property type="match status" value="1"/>
</dbReference>
<feature type="domain" description="L-asparaginase N-terminal" evidence="10">
    <location>
        <begin position="76"/>
        <end position="285"/>
    </location>
</feature>
<dbReference type="PROSITE" id="PS50297">
    <property type="entry name" value="ANK_REP_REGION"/>
    <property type="match status" value="2"/>
</dbReference>
<dbReference type="CDD" id="cd08963">
    <property type="entry name" value="L-asparaginase_I"/>
    <property type="match status" value="1"/>
</dbReference>
<dbReference type="InterPro" id="IPR027475">
    <property type="entry name" value="Asparaginase/glutaminase_AS2"/>
</dbReference>
<evidence type="ECO:0000256" key="2">
    <source>
        <dbReference type="ARBA" id="ARBA00022737"/>
    </source>
</evidence>
<dbReference type="NCBIfam" id="TIGR00519">
    <property type="entry name" value="asnASE_I"/>
    <property type="match status" value="1"/>
</dbReference>
<dbReference type="InterPro" id="IPR002110">
    <property type="entry name" value="Ankyrin_rpt"/>
</dbReference>
<dbReference type="GO" id="GO:0009066">
    <property type="term" value="P:aspartate family amino acid metabolic process"/>
    <property type="evidence" value="ECO:0007669"/>
    <property type="project" value="UniProtKB-ARBA"/>
</dbReference>
<organism evidence="12 13">
    <name type="scientific">Diaphorina citri</name>
    <name type="common">Asian citrus psyllid</name>
    <dbReference type="NCBI Taxonomy" id="121845"/>
    <lineage>
        <taxon>Eukaryota</taxon>
        <taxon>Metazoa</taxon>
        <taxon>Ecdysozoa</taxon>
        <taxon>Arthropoda</taxon>
        <taxon>Hexapoda</taxon>
        <taxon>Insecta</taxon>
        <taxon>Pterygota</taxon>
        <taxon>Neoptera</taxon>
        <taxon>Paraneoptera</taxon>
        <taxon>Hemiptera</taxon>
        <taxon>Sternorrhyncha</taxon>
        <taxon>Psylloidea</taxon>
        <taxon>Psyllidae</taxon>
        <taxon>Diaphorininae</taxon>
        <taxon>Diaphorina</taxon>
    </lineage>
</organism>
<dbReference type="Gene3D" id="1.25.40.20">
    <property type="entry name" value="Ankyrin repeat-containing domain"/>
    <property type="match status" value="2"/>
</dbReference>
<dbReference type="PaxDb" id="121845-A0A1S3CUN3"/>
<dbReference type="OMA" id="CDVGVIP"/>
<evidence type="ECO:0000313" key="12">
    <source>
        <dbReference type="Proteomes" id="UP000079169"/>
    </source>
</evidence>
<keyword evidence="12" id="KW-1185">Reference proteome</keyword>
<reference evidence="13" key="1">
    <citation type="submission" date="2025-08" db="UniProtKB">
        <authorList>
            <consortium name="RefSeq"/>
        </authorList>
    </citation>
    <scope>IDENTIFICATION</scope>
</reference>
<dbReference type="PROSITE" id="PS00917">
    <property type="entry name" value="ASN_GLN_ASE_2"/>
    <property type="match status" value="1"/>
</dbReference>
<dbReference type="InterPro" id="IPR040919">
    <property type="entry name" value="Asparaginase_C"/>
</dbReference>
<dbReference type="InterPro" id="IPR006033">
    <property type="entry name" value="AsnA_fam"/>
</dbReference>
<evidence type="ECO:0000256" key="6">
    <source>
        <dbReference type="PIRSR" id="PIRSR001220-1"/>
    </source>
</evidence>
<evidence type="ECO:0000256" key="3">
    <source>
        <dbReference type="ARBA" id="ARBA00022801"/>
    </source>
</evidence>
<keyword evidence="4 8" id="KW-0040">ANK repeat</keyword>
<evidence type="ECO:0000313" key="13">
    <source>
        <dbReference type="RefSeq" id="XP_008468162.1"/>
    </source>
</evidence>
<dbReference type="Gene3D" id="3.40.50.1170">
    <property type="entry name" value="L-asparaginase, N-terminal domain"/>
    <property type="match status" value="1"/>
</dbReference>
<dbReference type="PIRSF" id="PIRSF001220">
    <property type="entry name" value="L-ASNase_gatD"/>
    <property type="match status" value="1"/>
</dbReference>
<evidence type="ECO:0000256" key="4">
    <source>
        <dbReference type="ARBA" id="ARBA00023043"/>
    </source>
</evidence>
<feature type="active site" description="O-isoaspartyl threonine intermediate" evidence="6">
    <location>
        <position position="85"/>
    </location>
</feature>
<dbReference type="AlphaFoldDB" id="A0A1S3CUN3"/>
<evidence type="ECO:0000256" key="5">
    <source>
        <dbReference type="ARBA" id="ARBA00061199"/>
    </source>
</evidence>
<comment type="similarity">
    <text evidence="5">In the N-terminal section; belongs to the asparaginase 1 family.</text>
</comment>
<dbReference type="InterPro" id="IPR036152">
    <property type="entry name" value="Asp/glu_Ase-like_sf"/>
</dbReference>
<feature type="binding site" evidence="7">
    <location>
        <begin position="184"/>
        <end position="185"/>
    </location>
    <ligand>
        <name>substrate</name>
    </ligand>
</feature>
<dbReference type="SUPFAM" id="SSF53774">
    <property type="entry name" value="Glutaminase/Asparaginase"/>
    <property type="match status" value="1"/>
</dbReference>